<accession>A0A9W8WLX6</accession>
<evidence type="ECO:0000313" key="3">
    <source>
        <dbReference type="Proteomes" id="UP001140502"/>
    </source>
</evidence>
<reference evidence="2" key="1">
    <citation type="submission" date="2022-10" db="EMBL/GenBank/DDBJ databases">
        <title>Tapping the CABI collections for fungal endophytes: first genome assemblies for Collariella, Neodidymelliopsis, Ascochyta clinopodiicola, Didymella pomorum, Didymosphaeria variabile, Neocosmospora piperis and Neocucurbitaria cava.</title>
        <authorList>
            <person name="Hill R."/>
        </authorList>
    </citation>
    <scope>NUCLEOTIDE SEQUENCE</scope>
    <source>
        <strain evidence="2">IMI 366586</strain>
    </source>
</reference>
<evidence type="ECO:0000256" key="1">
    <source>
        <dbReference type="SAM" id="MobiDB-lite"/>
    </source>
</evidence>
<protein>
    <submittedName>
        <fullName evidence="2">Uncharacterized protein</fullName>
    </submittedName>
</protein>
<dbReference type="Proteomes" id="UP001140502">
    <property type="component" value="Unassembled WGS sequence"/>
</dbReference>
<evidence type="ECO:0000313" key="2">
    <source>
        <dbReference type="EMBL" id="KAJ4328154.1"/>
    </source>
</evidence>
<sequence length="221" mass="25137">MDFLEHIGSVNTGQCSPIDKFCRTGIIGSLATNLSPSSEMRCLTRKSAVCSPCHAAVKALLPGQSLAPSPEKHRRRQRQVKESLRSSWGRSQRKHAPGDGECRPKQTSEKTKDKKEESRPTTAPEPDKGQYVDICKQSTGEYKLENIQDGLKSLSIGDSRPRTISPSIEQAFESGEALTPPDIESFEDETDDYWEWDRETQQFRHWDDEDQEWVYFPEIFD</sequence>
<dbReference type="AlphaFoldDB" id="A0A9W8WLX6"/>
<gene>
    <name evidence="2" type="ORF">N0V84_001356</name>
</gene>
<feature type="compositionally biased region" description="Basic and acidic residues" evidence="1">
    <location>
        <begin position="96"/>
        <end position="130"/>
    </location>
</feature>
<feature type="region of interest" description="Disordered" evidence="1">
    <location>
        <begin position="64"/>
        <end position="132"/>
    </location>
</feature>
<dbReference type="EMBL" id="JAPEUR010000014">
    <property type="protein sequence ID" value="KAJ4328154.1"/>
    <property type="molecule type" value="Genomic_DNA"/>
</dbReference>
<organism evidence="2 3">
    <name type="scientific">Fusarium piperis</name>
    <dbReference type="NCBI Taxonomy" id="1435070"/>
    <lineage>
        <taxon>Eukaryota</taxon>
        <taxon>Fungi</taxon>
        <taxon>Dikarya</taxon>
        <taxon>Ascomycota</taxon>
        <taxon>Pezizomycotina</taxon>
        <taxon>Sordariomycetes</taxon>
        <taxon>Hypocreomycetidae</taxon>
        <taxon>Hypocreales</taxon>
        <taxon>Nectriaceae</taxon>
        <taxon>Fusarium</taxon>
        <taxon>Fusarium solani species complex</taxon>
    </lineage>
</organism>
<name>A0A9W8WLX6_9HYPO</name>
<comment type="caution">
    <text evidence="2">The sequence shown here is derived from an EMBL/GenBank/DDBJ whole genome shotgun (WGS) entry which is preliminary data.</text>
</comment>
<dbReference type="OrthoDB" id="5089899at2759"/>
<proteinExistence type="predicted"/>
<keyword evidence="3" id="KW-1185">Reference proteome</keyword>